<feature type="region of interest" description="Disordered" evidence="1">
    <location>
        <begin position="1"/>
        <end position="23"/>
    </location>
</feature>
<evidence type="ECO:0000313" key="3">
    <source>
        <dbReference type="Proteomes" id="UP001175226"/>
    </source>
</evidence>
<keyword evidence="3" id="KW-1185">Reference proteome</keyword>
<reference evidence="2" key="1">
    <citation type="submission" date="2023-06" db="EMBL/GenBank/DDBJ databases">
        <authorList>
            <consortium name="Lawrence Berkeley National Laboratory"/>
            <person name="Ahrendt S."/>
            <person name="Sahu N."/>
            <person name="Indic B."/>
            <person name="Wong-Bajracharya J."/>
            <person name="Merenyi Z."/>
            <person name="Ke H.-M."/>
            <person name="Monk M."/>
            <person name="Kocsube S."/>
            <person name="Drula E."/>
            <person name="Lipzen A."/>
            <person name="Balint B."/>
            <person name="Henrissat B."/>
            <person name="Andreopoulos B."/>
            <person name="Martin F.M."/>
            <person name="Harder C.B."/>
            <person name="Rigling D."/>
            <person name="Ford K.L."/>
            <person name="Foster G.D."/>
            <person name="Pangilinan J."/>
            <person name="Papanicolaou A."/>
            <person name="Barry K."/>
            <person name="LaButti K."/>
            <person name="Viragh M."/>
            <person name="Koriabine M."/>
            <person name="Yan M."/>
            <person name="Riley R."/>
            <person name="Champramary S."/>
            <person name="Plett K.L."/>
            <person name="Tsai I.J."/>
            <person name="Slot J."/>
            <person name="Sipos G."/>
            <person name="Plett J."/>
            <person name="Nagy L.G."/>
            <person name="Grigoriev I.V."/>
        </authorList>
    </citation>
    <scope>NUCLEOTIDE SEQUENCE</scope>
    <source>
        <strain evidence="2">FPL87.14</strain>
    </source>
</reference>
<proteinExistence type="predicted"/>
<sequence length="353" mass="39173">MSPKTSSFLNDTRPIGASGKAEKGTELPVEHIRDCISICSGDGRIDREDYIDIFGVTIHKKEYVPIVRANGSFWTIETVPSVKWEIPLPTSPHGFDVLNGAPSNVTLPWLAINSSTVYYQDSNGEMEVHFPARHSGKEEPSGPIISGRPWKEQRAYDNITKVCVPTNFISEDVGYSLGEELEGHVRLEDDDETAAFALDIFGEKSKSWHHGALSSPSSLQHSAYLSHGCGSSTYECKYTLNCVAVTDSSRKRTATRKYRIMAKLYSRLFVDTLCVFPSTSNPDSPNKIRKTARSATPLPVPGFRPQRTAEKKRRPTHAQRYGYFTDARSDDAGKESSRKNNSITGAHHCDNSP</sequence>
<dbReference type="EMBL" id="JAUEPT010000235">
    <property type="protein sequence ID" value="KAK0429555.1"/>
    <property type="molecule type" value="Genomic_DNA"/>
</dbReference>
<gene>
    <name evidence="2" type="ORF">EV421DRAFT_1745400</name>
</gene>
<accession>A0AA39ITI5</accession>
<evidence type="ECO:0000256" key="1">
    <source>
        <dbReference type="SAM" id="MobiDB-lite"/>
    </source>
</evidence>
<name>A0AA39ITI5_9AGAR</name>
<feature type="compositionally biased region" description="Basic and acidic residues" evidence="1">
    <location>
        <begin position="327"/>
        <end position="338"/>
    </location>
</feature>
<dbReference type="Proteomes" id="UP001175226">
    <property type="component" value="Unassembled WGS sequence"/>
</dbReference>
<feature type="compositionally biased region" description="Polar residues" evidence="1">
    <location>
        <begin position="1"/>
        <end position="10"/>
    </location>
</feature>
<feature type="region of interest" description="Disordered" evidence="1">
    <location>
        <begin position="281"/>
        <end position="353"/>
    </location>
</feature>
<dbReference type="AlphaFoldDB" id="A0AA39ITI5"/>
<organism evidence="2 3">
    <name type="scientific">Armillaria borealis</name>
    <dbReference type="NCBI Taxonomy" id="47425"/>
    <lineage>
        <taxon>Eukaryota</taxon>
        <taxon>Fungi</taxon>
        <taxon>Dikarya</taxon>
        <taxon>Basidiomycota</taxon>
        <taxon>Agaricomycotina</taxon>
        <taxon>Agaricomycetes</taxon>
        <taxon>Agaricomycetidae</taxon>
        <taxon>Agaricales</taxon>
        <taxon>Marasmiineae</taxon>
        <taxon>Physalacriaceae</taxon>
        <taxon>Armillaria</taxon>
    </lineage>
</organism>
<evidence type="ECO:0000313" key="2">
    <source>
        <dbReference type="EMBL" id="KAK0429555.1"/>
    </source>
</evidence>
<comment type="caution">
    <text evidence="2">The sequence shown here is derived from an EMBL/GenBank/DDBJ whole genome shotgun (WGS) entry which is preliminary data.</text>
</comment>
<protein>
    <submittedName>
        <fullName evidence="2">Uncharacterized protein</fullName>
    </submittedName>
</protein>